<dbReference type="EMBL" id="RFFH01000017">
    <property type="protein sequence ID" value="RMI28907.1"/>
    <property type="molecule type" value="Genomic_DNA"/>
</dbReference>
<evidence type="ECO:0000256" key="1">
    <source>
        <dbReference type="ARBA" id="ARBA00022630"/>
    </source>
</evidence>
<feature type="domain" description="Cyclic nucleotide-binding" evidence="4">
    <location>
        <begin position="14"/>
        <end position="135"/>
    </location>
</feature>
<dbReference type="InterPro" id="IPR018490">
    <property type="entry name" value="cNMP-bd_dom_sf"/>
</dbReference>
<dbReference type="CDD" id="cd00038">
    <property type="entry name" value="CAP_ED"/>
    <property type="match status" value="1"/>
</dbReference>
<dbReference type="RefSeq" id="WP_122191070.1">
    <property type="nucleotide sequence ID" value="NZ_RFFH01000017.1"/>
</dbReference>
<dbReference type="PRINTS" id="PR00368">
    <property type="entry name" value="FADPNR"/>
</dbReference>
<dbReference type="OrthoDB" id="109585at2"/>
<evidence type="ECO:0000313" key="6">
    <source>
        <dbReference type="Proteomes" id="UP000279275"/>
    </source>
</evidence>
<dbReference type="PANTHER" id="PTHR48105">
    <property type="entry name" value="THIOREDOXIN REDUCTASE 1-RELATED-RELATED"/>
    <property type="match status" value="1"/>
</dbReference>
<dbReference type="GO" id="GO:0004791">
    <property type="term" value="F:thioredoxin-disulfide reductase (NADPH) activity"/>
    <property type="evidence" value="ECO:0007669"/>
    <property type="project" value="UniProtKB-EC"/>
</dbReference>
<evidence type="ECO:0000313" key="5">
    <source>
        <dbReference type="EMBL" id="RMI28907.1"/>
    </source>
</evidence>
<proteinExistence type="predicted"/>
<dbReference type="SUPFAM" id="SSF51206">
    <property type="entry name" value="cAMP-binding domain-like"/>
    <property type="match status" value="1"/>
</dbReference>
<dbReference type="Pfam" id="PF07992">
    <property type="entry name" value="Pyr_redox_2"/>
    <property type="match status" value="1"/>
</dbReference>
<dbReference type="Gene3D" id="3.50.50.60">
    <property type="entry name" value="FAD/NAD(P)-binding domain"/>
    <property type="match status" value="2"/>
</dbReference>
<reference evidence="5 6" key="1">
    <citation type="submission" date="2018-10" db="EMBL/GenBank/DDBJ databases">
        <title>Isolation from cow dung.</title>
        <authorList>
            <person name="Ling L."/>
        </authorList>
    </citation>
    <scope>NUCLEOTIDE SEQUENCE [LARGE SCALE GENOMIC DNA]</scope>
    <source>
        <strain evidence="5 6">NEAU-LL90</strain>
    </source>
</reference>
<dbReference type="InterPro" id="IPR000595">
    <property type="entry name" value="cNMP-bd_dom"/>
</dbReference>
<dbReference type="SMART" id="SM00100">
    <property type="entry name" value="cNMP"/>
    <property type="match status" value="1"/>
</dbReference>
<dbReference type="Pfam" id="PF00027">
    <property type="entry name" value="cNMP_binding"/>
    <property type="match status" value="1"/>
</dbReference>
<keyword evidence="6" id="KW-1185">Reference proteome</keyword>
<dbReference type="InterPro" id="IPR036188">
    <property type="entry name" value="FAD/NAD-bd_sf"/>
</dbReference>
<protein>
    <submittedName>
        <fullName evidence="5">FAD-binding protein</fullName>
    </submittedName>
</protein>
<dbReference type="AlphaFoldDB" id="A0A3M2KTA3"/>
<gene>
    <name evidence="5" type="ORF">EBN03_27560</name>
</gene>
<dbReference type="InterPro" id="IPR023753">
    <property type="entry name" value="FAD/NAD-binding_dom"/>
</dbReference>
<evidence type="ECO:0000256" key="3">
    <source>
        <dbReference type="ARBA" id="ARBA00048132"/>
    </source>
</evidence>
<dbReference type="Gene3D" id="2.60.120.10">
    <property type="entry name" value="Jelly Rolls"/>
    <property type="match status" value="1"/>
</dbReference>
<dbReference type="Proteomes" id="UP000279275">
    <property type="component" value="Unassembled WGS sequence"/>
</dbReference>
<keyword evidence="1" id="KW-0285">Flavoprotein</keyword>
<evidence type="ECO:0000256" key="2">
    <source>
        <dbReference type="ARBA" id="ARBA00023002"/>
    </source>
</evidence>
<sequence>MTTPNAPEDPATQRFPVLTGEQLDRLRRYGSDDTVRSGEVLFRTGQPTYDFIALTTASAQIYREATTGQPEAIIATCTPGQFLGELNLLTGQSVYLSTRIVHGGGIIRIPPRDFRRLMDEDTELSDLILTAFLARRADLQSGEGALSVRILGSALSRESLALRTWAARNRIAHTWFDIDTDAGRALADAAHIAADQLPTVVLPTVVITEATPATVAHELGLTYSPTAPSDEVVDVVVVGAGPAGLAAAVYGASEGLTTVVFEAVGVGGQAAASSRIENYLGFEHGISGTELTGRATVQALKFGARVNSPCTICSVKRVGSYFEVTLNDGAVAATRAVVLATGARYRTLNLPRRGDFERRGIYYAATGIEARACATAPVAVVGGANSAGQAALFLAGQGSPVSLVVRAADLFTGMSAYLARRIIADPAITVLLGSEVTALAGDERLEQITVTNRASGEAQQLPCVGLFCFIGADPKTEWLSGILTDADGFIRTDSALGPALPDDIWTEIGRGPLPFETSEPGIFAIGDVRAGSMKRVAAAVGDGASCIRSVHRFIGSAGM</sequence>
<dbReference type="PROSITE" id="PS50042">
    <property type="entry name" value="CNMP_BINDING_3"/>
    <property type="match status" value="1"/>
</dbReference>
<accession>A0A3M2KTA3</accession>
<dbReference type="SUPFAM" id="SSF51905">
    <property type="entry name" value="FAD/NAD(P)-binding domain"/>
    <property type="match status" value="1"/>
</dbReference>
<evidence type="ECO:0000259" key="4">
    <source>
        <dbReference type="PROSITE" id="PS50042"/>
    </source>
</evidence>
<comment type="caution">
    <text evidence="5">The sequence shown here is derived from an EMBL/GenBank/DDBJ whole genome shotgun (WGS) entry which is preliminary data.</text>
</comment>
<comment type="catalytic activity">
    <reaction evidence="3">
        <text>[thioredoxin]-dithiol + NADP(+) = [thioredoxin]-disulfide + NADPH + H(+)</text>
        <dbReference type="Rhea" id="RHEA:20345"/>
        <dbReference type="Rhea" id="RHEA-COMP:10698"/>
        <dbReference type="Rhea" id="RHEA-COMP:10700"/>
        <dbReference type="ChEBI" id="CHEBI:15378"/>
        <dbReference type="ChEBI" id="CHEBI:29950"/>
        <dbReference type="ChEBI" id="CHEBI:50058"/>
        <dbReference type="ChEBI" id="CHEBI:57783"/>
        <dbReference type="ChEBI" id="CHEBI:58349"/>
        <dbReference type="EC" id="1.8.1.9"/>
    </reaction>
</comment>
<name>A0A3M2KTA3_9NOCA</name>
<dbReference type="InterPro" id="IPR014710">
    <property type="entry name" value="RmlC-like_jellyroll"/>
</dbReference>
<organism evidence="5 6">
    <name type="scientific">Nocardia stercoris</name>
    <dbReference type="NCBI Taxonomy" id="2483361"/>
    <lineage>
        <taxon>Bacteria</taxon>
        <taxon>Bacillati</taxon>
        <taxon>Actinomycetota</taxon>
        <taxon>Actinomycetes</taxon>
        <taxon>Mycobacteriales</taxon>
        <taxon>Nocardiaceae</taxon>
        <taxon>Nocardia</taxon>
    </lineage>
</organism>
<dbReference type="InterPro" id="IPR050097">
    <property type="entry name" value="Ferredoxin-NADP_redctase_2"/>
</dbReference>
<dbReference type="PRINTS" id="PR00469">
    <property type="entry name" value="PNDRDTASEII"/>
</dbReference>
<keyword evidence="2" id="KW-0560">Oxidoreductase</keyword>